<feature type="transmembrane region" description="Helical" evidence="8">
    <location>
        <begin position="285"/>
        <end position="306"/>
    </location>
</feature>
<dbReference type="RefSeq" id="WP_025864899.1">
    <property type="nucleotide sequence ID" value="NZ_BLAX01000001.1"/>
</dbReference>
<keyword evidence="6 8" id="KW-1133">Transmembrane helix</keyword>
<keyword evidence="5" id="KW-0067">ATP-binding</keyword>
<feature type="transmembrane region" description="Helical" evidence="8">
    <location>
        <begin position="39"/>
        <end position="60"/>
    </location>
</feature>
<organism evidence="9 10">
    <name type="scientific">Prolixibacter bellariivorans</name>
    <dbReference type="NCBI Taxonomy" id="314319"/>
    <lineage>
        <taxon>Bacteria</taxon>
        <taxon>Pseudomonadati</taxon>
        <taxon>Bacteroidota</taxon>
        <taxon>Bacteroidia</taxon>
        <taxon>Marinilabiliales</taxon>
        <taxon>Prolixibacteraceae</taxon>
        <taxon>Prolixibacter</taxon>
    </lineage>
</organism>
<evidence type="ECO:0000256" key="2">
    <source>
        <dbReference type="ARBA" id="ARBA00022448"/>
    </source>
</evidence>
<dbReference type="GO" id="GO:0005274">
    <property type="term" value="F:allantoin:proton symporter activity"/>
    <property type="evidence" value="ECO:0007669"/>
    <property type="project" value="TreeGrafter"/>
</dbReference>
<name>A0A5M4ATS6_9BACT</name>
<feature type="transmembrane region" description="Helical" evidence="8">
    <location>
        <begin position="318"/>
        <end position="340"/>
    </location>
</feature>
<gene>
    <name evidence="9" type="ORF">PbJCM13498_01650</name>
</gene>
<accession>A0A5M4ATS6</accession>
<keyword evidence="3 8" id="KW-0812">Transmembrane</keyword>
<evidence type="ECO:0000256" key="3">
    <source>
        <dbReference type="ARBA" id="ARBA00022692"/>
    </source>
</evidence>
<protein>
    <submittedName>
        <fullName evidence="9">Multidrug DMT transporter permease</fullName>
    </submittedName>
</protein>
<feature type="transmembrane region" description="Helical" evidence="8">
    <location>
        <begin position="80"/>
        <end position="102"/>
    </location>
</feature>
<keyword evidence="2" id="KW-0813">Transport</keyword>
<evidence type="ECO:0000313" key="9">
    <source>
        <dbReference type="EMBL" id="GET31302.1"/>
    </source>
</evidence>
<dbReference type="Proteomes" id="UP000391834">
    <property type="component" value="Unassembled WGS sequence"/>
</dbReference>
<evidence type="ECO:0000256" key="8">
    <source>
        <dbReference type="SAM" id="Phobius"/>
    </source>
</evidence>
<dbReference type="GO" id="GO:0015505">
    <property type="term" value="F:uracil:monoatomic cation symporter activity"/>
    <property type="evidence" value="ECO:0007669"/>
    <property type="project" value="TreeGrafter"/>
</dbReference>
<dbReference type="OrthoDB" id="110585at2"/>
<evidence type="ECO:0000256" key="7">
    <source>
        <dbReference type="ARBA" id="ARBA00023136"/>
    </source>
</evidence>
<evidence type="ECO:0000256" key="1">
    <source>
        <dbReference type="ARBA" id="ARBA00004141"/>
    </source>
</evidence>
<evidence type="ECO:0000256" key="5">
    <source>
        <dbReference type="ARBA" id="ARBA00022840"/>
    </source>
</evidence>
<comment type="caution">
    <text evidence="9">The sequence shown here is derived from an EMBL/GenBank/DDBJ whole genome shotgun (WGS) entry which is preliminary data.</text>
</comment>
<keyword evidence="7 8" id="KW-0472">Membrane</keyword>
<proteinExistence type="predicted"/>
<dbReference type="PANTHER" id="PTHR31081:SF5">
    <property type="entry name" value="UREIDE PERMEASE 1-RELATED"/>
    <property type="match status" value="1"/>
</dbReference>
<evidence type="ECO:0000313" key="10">
    <source>
        <dbReference type="Proteomes" id="UP000391834"/>
    </source>
</evidence>
<keyword evidence="4" id="KW-0547">Nucleotide-binding</keyword>
<feature type="transmembrane region" description="Helical" evidence="8">
    <location>
        <begin position="109"/>
        <end position="128"/>
    </location>
</feature>
<feature type="transmembrane region" description="Helical" evidence="8">
    <location>
        <begin position="6"/>
        <end position="27"/>
    </location>
</feature>
<feature type="transmembrane region" description="Helical" evidence="8">
    <location>
        <begin position="257"/>
        <end position="279"/>
    </location>
</feature>
<feature type="transmembrane region" description="Helical" evidence="8">
    <location>
        <begin position="175"/>
        <end position="194"/>
    </location>
</feature>
<feature type="transmembrane region" description="Helical" evidence="8">
    <location>
        <begin position="214"/>
        <end position="236"/>
    </location>
</feature>
<keyword evidence="10" id="KW-1185">Reference proteome</keyword>
<reference evidence="9 10" key="1">
    <citation type="submission" date="2019-10" db="EMBL/GenBank/DDBJ databases">
        <title>Prolixibacter strains distinguished by the presence of nitrate reductase genes were adept at nitrate-dependent anaerobic corrosion of metallic iron and carbon steel.</title>
        <authorList>
            <person name="Iino T."/>
            <person name="Shono N."/>
            <person name="Ito K."/>
            <person name="Nakamura R."/>
            <person name="Sueoka K."/>
            <person name="Harayama S."/>
            <person name="Ohkuma M."/>
        </authorList>
    </citation>
    <scope>NUCLEOTIDE SEQUENCE [LARGE SCALE GENOMIC DNA]</scope>
    <source>
        <strain evidence="9 10">JCM 13498</strain>
    </source>
</reference>
<dbReference type="GO" id="GO:0016020">
    <property type="term" value="C:membrane"/>
    <property type="evidence" value="ECO:0007669"/>
    <property type="project" value="UniProtKB-SubCell"/>
</dbReference>
<comment type="subcellular location">
    <subcellularLocation>
        <location evidence="1">Membrane</location>
        <topology evidence="1">Multi-pass membrane protein</topology>
    </subcellularLocation>
</comment>
<dbReference type="EMBL" id="BLAX01000001">
    <property type="protein sequence ID" value="GET31302.1"/>
    <property type="molecule type" value="Genomic_DNA"/>
</dbReference>
<dbReference type="InterPro" id="IPR009834">
    <property type="entry name" value="Ureide_permease"/>
</dbReference>
<evidence type="ECO:0000256" key="6">
    <source>
        <dbReference type="ARBA" id="ARBA00022989"/>
    </source>
</evidence>
<evidence type="ECO:0000256" key="4">
    <source>
        <dbReference type="ARBA" id="ARBA00022741"/>
    </source>
</evidence>
<dbReference type="GO" id="GO:0005524">
    <property type="term" value="F:ATP binding"/>
    <property type="evidence" value="ECO:0007669"/>
    <property type="project" value="UniProtKB-KW"/>
</dbReference>
<dbReference type="InterPro" id="IPR030189">
    <property type="entry name" value="UPS_plant"/>
</dbReference>
<feature type="transmembrane region" description="Helical" evidence="8">
    <location>
        <begin position="140"/>
        <end position="163"/>
    </location>
</feature>
<dbReference type="PANTHER" id="PTHR31081">
    <property type="entry name" value="UREIDE PERMEASE 1-RELATED-RELATED"/>
    <property type="match status" value="1"/>
</dbReference>
<dbReference type="Pfam" id="PF07168">
    <property type="entry name" value="Ureide_permease"/>
    <property type="match status" value="2"/>
</dbReference>
<dbReference type="AlphaFoldDB" id="A0A5M4ATS6"/>
<sequence length="341" mass="36884">MVLIGNYWLAVCAFVFCMTMWGSWSNTQKLAAKTWRFELFYWDFVLGLVLTALLWGFTFGTLGEHGRTFWADLQQADTQSIMYAMLGGLVWNIGNLLLVAAIAVAGMSVAFPIGGGIAWLGGIIFNFILEVYGGAKIEAIPTSMLFIGVGIIFVAIVLTMVAYKRLASQQKKPSAKGITLSVFAGLFIAFFYGLVVKSMDHQFVTGGTGNLGPYSGVFFFTLGAFLTTFVFNPFFMRKPVEGSPVKMRQYFAGSLKTHSIGVLGGFLWASGMVVSFMAVGAGDPAVSYALSNAAPVVAILWGVFVWKEFKGAPSGTNRILLIMFILFLIGLGIITASKVIG</sequence>